<gene>
    <name evidence="1" type="ORF">C8A00DRAFT_32671</name>
</gene>
<proteinExistence type="predicted"/>
<keyword evidence="2" id="KW-1185">Reference proteome</keyword>
<sequence>MEQSIAPPVKGEIQTASLAHTRNLSAASSDTAYTTDTAYTIDKKKHAHSVSFIDKAKRKSYSSVPSDLGV</sequence>
<comment type="caution">
    <text evidence="1">The sequence shown here is derived from an EMBL/GenBank/DDBJ whole genome shotgun (WGS) entry which is preliminary data.</text>
</comment>
<organism evidence="1 2">
    <name type="scientific">Chaetomidium leptoderma</name>
    <dbReference type="NCBI Taxonomy" id="669021"/>
    <lineage>
        <taxon>Eukaryota</taxon>
        <taxon>Fungi</taxon>
        <taxon>Dikarya</taxon>
        <taxon>Ascomycota</taxon>
        <taxon>Pezizomycotina</taxon>
        <taxon>Sordariomycetes</taxon>
        <taxon>Sordariomycetidae</taxon>
        <taxon>Sordariales</taxon>
        <taxon>Chaetomiaceae</taxon>
        <taxon>Chaetomidium</taxon>
    </lineage>
</organism>
<accession>A0AAN6VMX1</accession>
<evidence type="ECO:0000313" key="2">
    <source>
        <dbReference type="Proteomes" id="UP001302745"/>
    </source>
</evidence>
<reference evidence="1" key="1">
    <citation type="journal article" date="2023" name="Mol. Phylogenet. Evol.">
        <title>Genome-scale phylogeny and comparative genomics of the fungal order Sordariales.</title>
        <authorList>
            <person name="Hensen N."/>
            <person name="Bonometti L."/>
            <person name="Westerberg I."/>
            <person name="Brannstrom I.O."/>
            <person name="Guillou S."/>
            <person name="Cros-Aarteil S."/>
            <person name="Calhoun S."/>
            <person name="Haridas S."/>
            <person name="Kuo A."/>
            <person name="Mondo S."/>
            <person name="Pangilinan J."/>
            <person name="Riley R."/>
            <person name="LaButti K."/>
            <person name="Andreopoulos B."/>
            <person name="Lipzen A."/>
            <person name="Chen C."/>
            <person name="Yan M."/>
            <person name="Daum C."/>
            <person name="Ng V."/>
            <person name="Clum A."/>
            <person name="Steindorff A."/>
            <person name="Ohm R.A."/>
            <person name="Martin F."/>
            <person name="Silar P."/>
            <person name="Natvig D.O."/>
            <person name="Lalanne C."/>
            <person name="Gautier V."/>
            <person name="Ament-Velasquez S.L."/>
            <person name="Kruys A."/>
            <person name="Hutchinson M.I."/>
            <person name="Powell A.J."/>
            <person name="Barry K."/>
            <person name="Miller A.N."/>
            <person name="Grigoriev I.V."/>
            <person name="Debuchy R."/>
            <person name="Gladieux P."/>
            <person name="Hiltunen Thoren M."/>
            <person name="Johannesson H."/>
        </authorList>
    </citation>
    <scope>NUCLEOTIDE SEQUENCE</scope>
    <source>
        <strain evidence="1">CBS 538.74</strain>
    </source>
</reference>
<dbReference type="AlphaFoldDB" id="A0AAN6VMX1"/>
<protein>
    <submittedName>
        <fullName evidence="1">Uncharacterized protein</fullName>
    </submittedName>
</protein>
<reference evidence="1" key="2">
    <citation type="submission" date="2023-05" db="EMBL/GenBank/DDBJ databases">
        <authorList>
            <consortium name="Lawrence Berkeley National Laboratory"/>
            <person name="Steindorff A."/>
            <person name="Hensen N."/>
            <person name="Bonometti L."/>
            <person name="Westerberg I."/>
            <person name="Brannstrom I.O."/>
            <person name="Guillou S."/>
            <person name="Cros-Aarteil S."/>
            <person name="Calhoun S."/>
            <person name="Haridas S."/>
            <person name="Kuo A."/>
            <person name="Mondo S."/>
            <person name="Pangilinan J."/>
            <person name="Riley R."/>
            <person name="Labutti K."/>
            <person name="Andreopoulos B."/>
            <person name="Lipzen A."/>
            <person name="Chen C."/>
            <person name="Yanf M."/>
            <person name="Daum C."/>
            <person name="Ng V."/>
            <person name="Clum A."/>
            <person name="Ohm R."/>
            <person name="Martin F."/>
            <person name="Silar P."/>
            <person name="Natvig D."/>
            <person name="Lalanne C."/>
            <person name="Gautier V."/>
            <person name="Ament-Velasquez S.L."/>
            <person name="Kruys A."/>
            <person name="Hutchinson M.I."/>
            <person name="Powell A.J."/>
            <person name="Barry K."/>
            <person name="Miller A.N."/>
            <person name="Grigoriev I.V."/>
            <person name="Debuchy R."/>
            <person name="Gladieux P."/>
            <person name="Thoren M.H."/>
            <person name="Johannesson H."/>
        </authorList>
    </citation>
    <scope>NUCLEOTIDE SEQUENCE</scope>
    <source>
        <strain evidence="1">CBS 538.74</strain>
    </source>
</reference>
<name>A0AAN6VMX1_9PEZI</name>
<dbReference type="Proteomes" id="UP001302745">
    <property type="component" value="Unassembled WGS sequence"/>
</dbReference>
<evidence type="ECO:0000313" key="1">
    <source>
        <dbReference type="EMBL" id="KAK4154547.1"/>
    </source>
</evidence>
<dbReference type="EMBL" id="MU856909">
    <property type="protein sequence ID" value="KAK4154547.1"/>
    <property type="molecule type" value="Genomic_DNA"/>
</dbReference>